<accession>A0A3P9NW07</accession>
<dbReference type="Gene3D" id="1.10.472.80">
    <property type="entry name" value="Ypt/Rab-GAP domain of gyp1p, domain 3"/>
    <property type="match status" value="1"/>
</dbReference>
<dbReference type="Pfam" id="PF00566">
    <property type="entry name" value="RabGAP-TBC"/>
    <property type="match status" value="1"/>
</dbReference>
<dbReference type="GO" id="GO:0005096">
    <property type="term" value="F:GTPase activator activity"/>
    <property type="evidence" value="ECO:0007669"/>
    <property type="project" value="UniProtKB-KW"/>
</dbReference>
<keyword evidence="5" id="KW-0472">Membrane</keyword>
<dbReference type="AlphaFoldDB" id="A0A3P9NW07"/>
<dbReference type="InterPro" id="IPR050302">
    <property type="entry name" value="Rab_GAP_TBC_domain"/>
</dbReference>
<dbReference type="PANTHER" id="PTHR47219">
    <property type="entry name" value="RAB GTPASE-ACTIVATING PROTEIN 1-LIKE"/>
    <property type="match status" value="1"/>
</dbReference>
<sequence>MHYWLQELQQKRWEYSNTRGTGKRDSWSSPTQAYPPTGLVGKDSGRQEHTHSATKVRSDFAMDTEMDAGGMVGIQSARGPFSLKNFGTELRHSMSNLRPGRVENRRSVFYTGNHNSSSEEWEMVDAPPKDFTEQKPHLDTQRHSFGSAFTFDFVRNRQRPQRLLLRDVRGQGKFGRGVERRGSGSPTGECNGSKSLEMQLRLQNQQDEMNQMQQEQIKLREELASQKVSLFLFILYQTLMMLYFIIGTFYRLLLIQNVQIQSLCGHMERLSLEKDSLQQELKGLKIKVGEINDQLGMLMETIQAKDQVIVKLSQENSEQSGNVSDAGSPPPQQELNALKSFKDFKLVCYKSQNKFLNKEILELTVLRRNAEIRGKALEAKCTALEAKLCQVESKYLVLLQEVRKPVCSSEQDPAREVISRLLEDALQAESPDQNEHQIFKPNSVSEYDVYGFKTVPEEEEEEEKLVAKLRALELKSLSMTDQEVSVGVKWENFLASTMNRDLVHSPELKALIRCGVPHEHRSIVWRWCVTFHVKKFRDHLAPDYYETLLNVARDRPNPASKQIELDLLRTLPNNKHYASPSASGIHKLRNVLVAFSWRNPDIGYCQGLNRLAAIALLYLDQEDAFWSLVAIVEVFMPRDYYTKTLLGSQVDQRVFKDLMSEKLPRLHAHFEQHKVDFSLITFNWFLVVFVDSVVSDILFKIWDAFLFEGPKIIFRFALALFKYQEEEFLKLQDTTAIFKYLRYFTRTILDSRKLMNIAFVDMNPFPMRQIQNRRSFHLEKVRLELTELEAIRQTFLKERETSLDRRSFVSDDEEDN</sequence>
<dbReference type="Gene3D" id="1.10.8.270">
    <property type="entry name" value="putative rabgap domain of human tbc1 domain family member 14 like domains"/>
    <property type="match status" value="1"/>
</dbReference>
<organism evidence="7 8">
    <name type="scientific">Poecilia reticulata</name>
    <name type="common">Guppy</name>
    <name type="synonym">Acanthophacelus reticulatus</name>
    <dbReference type="NCBI Taxonomy" id="8081"/>
    <lineage>
        <taxon>Eukaryota</taxon>
        <taxon>Metazoa</taxon>
        <taxon>Chordata</taxon>
        <taxon>Craniata</taxon>
        <taxon>Vertebrata</taxon>
        <taxon>Euteleostomi</taxon>
        <taxon>Actinopterygii</taxon>
        <taxon>Neopterygii</taxon>
        <taxon>Teleostei</taxon>
        <taxon>Neoteleostei</taxon>
        <taxon>Acanthomorphata</taxon>
        <taxon>Ovalentaria</taxon>
        <taxon>Atherinomorphae</taxon>
        <taxon>Cyprinodontiformes</taxon>
        <taxon>Poeciliidae</taxon>
        <taxon>Poeciliinae</taxon>
        <taxon>Poecilia</taxon>
    </lineage>
</organism>
<evidence type="ECO:0000256" key="5">
    <source>
        <dbReference type="SAM" id="Phobius"/>
    </source>
</evidence>
<evidence type="ECO:0000256" key="2">
    <source>
        <dbReference type="ARBA" id="ARBA00023054"/>
    </source>
</evidence>
<feature type="domain" description="Rab-GAP TBC" evidence="6">
    <location>
        <begin position="515"/>
        <end position="709"/>
    </location>
</feature>
<protein>
    <submittedName>
        <fullName evidence="7">TBC1 domain family member 2B</fullName>
    </submittedName>
</protein>
<feature type="compositionally biased region" description="Basic and acidic residues" evidence="4">
    <location>
        <begin position="43"/>
        <end position="54"/>
    </location>
</feature>
<evidence type="ECO:0000256" key="3">
    <source>
        <dbReference type="SAM" id="Coils"/>
    </source>
</evidence>
<proteinExistence type="predicted"/>
<feature type="region of interest" description="Disordered" evidence="4">
    <location>
        <begin position="17"/>
        <end position="54"/>
    </location>
</feature>
<keyword evidence="5" id="KW-1133">Transmembrane helix</keyword>
<dbReference type="GO" id="GO:0031410">
    <property type="term" value="C:cytoplasmic vesicle"/>
    <property type="evidence" value="ECO:0007669"/>
    <property type="project" value="UniProtKB-ARBA"/>
</dbReference>
<dbReference type="SMART" id="SM00164">
    <property type="entry name" value="TBC"/>
    <property type="match status" value="1"/>
</dbReference>
<dbReference type="GeneTree" id="ENSGT00940000157737"/>
<dbReference type="PANTHER" id="PTHR47219:SF20">
    <property type="entry name" value="TBC1 DOMAIN FAMILY MEMBER 2B"/>
    <property type="match status" value="1"/>
</dbReference>
<keyword evidence="1" id="KW-0343">GTPase activation</keyword>
<keyword evidence="2 3" id="KW-0175">Coiled coil</keyword>
<dbReference type="Proteomes" id="UP000242638">
    <property type="component" value="Unassembled WGS sequence"/>
</dbReference>
<evidence type="ECO:0000313" key="7">
    <source>
        <dbReference type="Ensembl" id="ENSPREP00000013754.1"/>
    </source>
</evidence>
<evidence type="ECO:0000256" key="1">
    <source>
        <dbReference type="ARBA" id="ARBA00022468"/>
    </source>
</evidence>
<dbReference type="FunFam" id="1.10.10.750:FF:000018">
    <property type="entry name" value="TBC domaincontaining protein"/>
    <property type="match status" value="1"/>
</dbReference>
<reference evidence="8" key="1">
    <citation type="submission" date="2013-11" db="EMBL/GenBank/DDBJ databases">
        <title>The genomic landscape of the Guanapo guppy.</title>
        <authorList>
            <person name="Kuenstner A."/>
            <person name="Dreyer C."/>
        </authorList>
    </citation>
    <scope>NUCLEOTIDE SEQUENCE</scope>
    <source>
        <strain evidence="8">Guanapo</strain>
    </source>
</reference>
<feature type="transmembrane region" description="Helical" evidence="5">
    <location>
        <begin position="228"/>
        <end position="253"/>
    </location>
</feature>
<evidence type="ECO:0000259" key="6">
    <source>
        <dbReference type="PROSITE" id="PS50086"/>
    </source>
</evidence>
<evidence type="ECO:0000256" key="4">
    <source>
        <dbReference type="SAM" id="MobiDB-lite"/>
    </source>
</evidence>
<dbReference type="Bgee" id="ENSPREG00000009310">
    <property type="expression patterns" value="Expressed in caudal fin and 1 other cell type or tissue"/>
</dbReference>
<name>A0A3P9NW07_POERE</name>
<dbReference type="GO" id="GO:0031267">
    <property type="term" value="F:small GTPase binding"/>
    <property type="evidence" value="ECO:0007669"/>
    <property type="project" value="TreeGrafter"/>
</dbReference>
<feature type="coiled-coil region" evidence="3">
    <location>
        <begin position="195"/>
        <end position="229"/>
    </location>
</feature>
<keyword evidence="5" id="KW-0812">Transmembrane</keyword>
<keyword evidence="8" id="KW-1185">Reference proteome</keyword>
<feature type="coiled-coil region" evidence="3">
    <location>
        <begin position="260"/>
        <end position="294"/>
    </location>
</feature>
<dbReference type="Ensembl" id="ENSPRET00000013896.1">
    <property type="protein sequence ID" value="ENSPREP00000013754.1"/>
    <property type="gene ID" value="ENSPREG00000009310.1"/>
</dbReference>
<dbReference type="PROSITE" id="PS50086">
    <property type="entry name" value="TBC_RABGAP"/>
    <property type="match status" value="1"/>
</dbReference>
<reference evidence="7" key="3">
    <citation type="submission" date="2025-09" db="UniProtKB">
        <authorList>
            <consortium name="Ensembl"/>
        </authorList>
    </citation>
    <scope>IDENTIFICATION</scope>
    <source>
        <strain evidence="7">Guanapo</strain>
    </source>
</reference>
<reference evidence="7" key="2">
    <citation type="submission" date="2025-08" db="UniProtKB">
        <authorList>
            <consortium name="Ensembl"/>
        </authorList>
    </citation>
    <scope>IDENTIFICATION</scope>
    <source>
        <strain evidence="7">Guanapo</strain>
    </source>
</reference>
<dbReference type="InterPro" id="IPR000195">
    <property type="entry name" value="Rab-GAP-TBC_dom"/>
</dbReference>
<dbReference type="FunFam" id="1.10.8.270:FF:000014">
    <property type="entry name" value="Putative TBC1 domain family member 2B"/>
    <property type="match status" value="1"/>
</dbReference>
<dbReference type="SUPFAM" id="SSF47923">
    <property type="entry name" value="Ypt/Rab-GAP domain of gyp1p"/>
    <property type="match status" value="2"/>
</dbReference>
<dbReference type="GO" id="GO:0005829">
    <property type="term" value="C:cytosol"/>
    <property type="evidence" value="ECO:0007669"/>
    <property type="project" value="UniProtKB-ARBA"/>
</dbReference>
<evidence type="ECO:0000313" key="8">
    <source>
        <dbReference type="Proteomes" id="UP000242638"/>
    </source>
</evidence>
<dbReference type="InterPro" id="IPR035969">
    <property type="entry name" value="Rab-GAP_TBC_sf"/>
</dbReference>
<dbReference type="FunFam" id="1.10.472.80:FF:000018">
    <property type="entry name" value="TBC1 domain family member 2B"/>
    <property type="match status" value="1"/>
</dbReference>